<dbReference type="Proteomes" id="UP001147695">
    <property type="component" value="Unassembled WGS sequence"/>
</dbReference>
<comment type="caution">
    <text evidence="1">The sequence shown here is derived from an EMBL/GenBank/DDBJ whole genome shotgun (WGS) entry which is preliminary data.</text>
</comment>
<reference evidence="1" key="1">
    <citation type="submission" date="2022-12" db="EMBL/GenBank/DDBJ databases">
        <authorList>
            <person name="Petersen C."/>
        </authorList>
    </citation>
    <scope>NUCLEOTIDE SEQUENCE</scope>
    <source>
        <strain evidence="1">IBT 35673</strain>
    </source>
</reference>
<organism evidence="1 2">
    <name type="scientific">Penicillium brevicompactum</name>
    <dbReference type="NCBI Taxonomy" id="5074"/>
    <lineage>
        <taxon>Eukaryota</taxon>
        <taxon>Fungi</taxon>
        <taxon>Dikarya</taxon>
        <taxon>Ascomycota</taxon>
        <taxon>Pezizomycotina</taxon>
        <taxon>Eurotiomycetes</taxon>
        <taxon>Eurotiomycetidae</taxon>
        <taxon>Eurotiales</taxon>
        <taxon>Aspergillaceae</taxon>
        <taxon>Penicillium</taxon>
    </lineage>
</organism>
<sequence length="77" mass="8254">MHRASCYLVLHALSDAGSGHPPAAEQRCALLFVAICAAGIENTASRTDIDSELYNCFDDLGTTNMLIRKEATGRDLA</sequence>
<protein>
    <submittedName>
        <fullName evidence="1">Uncharacterized protein</fullName>
    </submittedName>
</protein>
<name>A0A9W9UFD0_PENBR</name>
<dbReference type="AlphaFoldDB" id="A0A9W9UFD0"/>
<proteinExistence type="predicted"/>
<reference evidence="1" key="2">
    <citation type="journal article" date="2023" name="IMA Fungus">
        <title>Comparative genomic study of the Penicillium genus elucidates a diverse pangenome and 15 lateral gene transfer events.</title>
        <authorList>
            <person name="Petersen C."/>
            <person name="Sorensen T."/>
            <person name="Nielsen M.R."/>
            <person name="Sondergaard T.E."/>
            <person name="Sorensen J.L."/>
            <person name="Fitzpatrick D.A."/>
            <person name="Frisvad J.C."/>
            <person name="Nielsen K.L."/>
        </authorList>
    </citation>
    <scope>NUCLEOTIDE SEQUENCE</scope>
    <source>
        <strain evidence="1">IBT 35673</strain>
    </source>
</reference>
<evidence type="ECO:0000313" key="2">
    <source>
        <dbReference type="Proteomes" id="UP001147695"/>
    </source>
</evidence>
<dbReference type="EMBL" id="JAPZBQ010000004">
    <property type="protein sequence ID" value="KAJ5334633.1"/>
    <property type="molecule type" value="Genomic_DNA"/>
</dbReference>
<gene>
    <name evidence="1" type="ORF">N7452_007036</name>
</gene>
<evidence type="ECO:0000313" key="1">
    <source>
        <dbReference type="EMBL" id="KAJ5334633.1"/>
    </source>
</evidence>
<accession>A0A9W9UFD0</accession>